<comment type="cofactor">
    <cofactor evidence="2">
        <name>heme</name>
        <dbReference type="ChEBI" id="CHEBI:30413"/>
    </cofactor>
</comment>
<dbReference type="InterPro" id="IPR029016">
    <property type="entry name" value="GAF-like_dom_sf"/>
</dbReference>
<feature type="domain" description="Histidine kinase/HSP90-like ATPase" evidence="12">
    <location>
        <begin position="472"/>
        <end position="559"/>
    </location>
</feature>
<dbReference type="GO" id="GO:0000155">
    <property type="term" value="F:phosphorelay sensor kinase activity"/>
    <property type="evidence" value="ECO:0007669"/>
    <property type="project" value="InterPro"/>
</dbReference>
<keyword evidence="8" id="KW-0460">Magnesium</keyword>
<dbReference type="GO" id="GO:0070026">
    <property type="term" value="F:nitric oxide binding"/>
    <property type="evidence" value="ECO:0007669"/>
    <property type="project" value="UniProtKB-ARBA"/>
</dbReference>
<dbReference type="KEGG" id="rop:ROP_19680"/>
<evidence type="ECO:0000313" key="14">
    <source>
        <dbReference type="Proteomes" id="UP000002212"/>
    </source>
</evidence>
<dbReference type="InterPro" id="IPR050482">
    <property type="entry name" value="Sensor_HK_TwoCompSys"/>
</dbReference>
<dbReference type="InterPro" id="IPR011712">
    <property type="entry name" value="Sig_transdc_His_kin_sub3_dim/P"/>
</dbReference>
<feature type="domain" description="GAF" evidence="11">
    <location>
        <begin position="54"/>
        <end position="201"/>
    </location>
</feature>
<evidence type="ECO:0000256" key="1">
    <source>
        <dbReference type="ARBA" id="ARBA00001946"/>
    </source>
</evidence>
<comment type="cofactor">
    <cofactor evidence="1">
        <name>Mg(2+)</name>
        <dbReference type="ChEBI" id="CHEBI:18420"/>
    </cofactor>
</comment>
<evidence type="ECO:0000256" key="3">
    <source>
        <dbReference type="ARBA" id="ARBA00022490"/>
    </source>
</evidence>
<dbReference type="SUPFAM" id="SSF55781">
    <property type="entry name" value="GAF domain-like"/>
    <property type="match status" value="2"/>
</dbReference>
<dbReference type="GO" id="GO:0046983">
    <property type="term" value="F:protein dimerization activity"/>
    <property type="evidence" value="ECO:0007669"/>
    <property type="project" value="InterPro"/>
</dbReference>
<name>C1B0L5_RHOOB</name>
<dbReference type="FunFam" id="3.30.450.40:FF:000052">
    <property type="entry name" value="Oxygen sensor histidine kinase response regulator DevS/DosS"/>
    <property type="match status" value="1"/>
</dbReference>
<accession>C1B0L5</accession>
<evidence type="ECO:0000313" key="13">
    <source>
        <dbReference type="EMBL" id="BAH50215.1"/>
    </source>
</evidence>
<feature type="domain" description="GAF" evidence="11">
    <location>
        <begin position="222"/>
        <end position="359"/>
    </location>
</feature>
<dbReference type="GO" id="GO:0016020">
    <property type="term" value="C:membrane"/>
    <property type="evidence" value="ECO:0007669"/>
    <property type="project" value="InterPro"/>
</dbReference>
<evidence type="ECO:0000256" key="2">
    <source>
        <dbReference type="ARBA" id="ARBA00001971"/>
    </source>
</evidence>
<evidence type="ECO:0000256" key="6">
    <source>
        <dbReference type="ARBA" id="ARBA00022723"/>
    </source>
</evidence>
<dbReference type="SUPFAM" id="SSF55874">
    <property type="entry name" value="ATPase domain of HSP90 chaperone/DNA topoisomerase II/histidine kinase"/>
    <property type="match status" value="1"/>
</dbReference>
<evidence type="ECO:0000256" key="9">
    <source>
        <dbReference type="ARBA" id="ARBA00023004"/>
    </source>
</evidence>
<dbReference type="Gene3D" id="3.30.565.10">
    <property type="entry name" value="Histidine kinase-like ATPase, C-terminal domain"/>
    <property type="match status" value="1"/>
</dbReference>
<evidence type="ECO:0000256" key="4">
    <source>
        <dbReference type="ARBA" id="ARBA00022553"/>
    </source>
</evidence>
<dbReference type="Pfam" id="PF07730">
    <property type="entry name" value="HisKA_3"/>
    <property type="match status" value="1"/>
</dbReference>
<proteinExistence type="predicted"/>
<reference evidence="13 14" key="1">
    <citation type="submission" date="2009-03" db="EMBL/GenBank/DDBJ databases">
        <title>Comparison of the complete genome sequences of Rhodococcus erythropolis PR4 and Rhodococcus opacus B4.</title>
        <authorList>
            <person name="Takarada H."/>
            <person name="Sekine M."/>
            <person name="Hosoyama A."/>
            <person name="Yamada R."/>
            <person name="Fujisawa T."/>
            <person name="Omata S."/>
            <person name="Shimizu A."/>
            <person name="Tsukatani N."/>
            <person name="Tanikawa S."/>
            <person name="Fujita N."/>
            <person name="Harayama S."/>
        </authorList>
    </citation>
    <scope>NUCLEOTIDE SEQUENCE [LARGE SCALE GENOMIC DNA]</scope>
    <source>
        <strain evidence="13 14">B4</strain>
    </source>
</reference>
<keyword evidence="9" id="KW-0408">Iron</keyword>
<dbReference type="GO" id="GO:0070025">
    <property type="term" value="F:carbon monoxide binding"/>
    <property type="evidence" value="ECO:0007669"/>
    <property type="project" value="UniProtKB-ARBA"/>
</dbReference>
<sequence length="559" mass="59336">MLRRPQTYAAGMGPDGGHESRISEFREGLDAVVPTRRSLQRLFEAVLVVGSGLELDSTLQRIVNSATSLLGARYGALGVHAPDGGLSEFVYEGITPDERARMGHLPEGRGLLGLLVHDPRPVRLANLADHPGSIGFPPNHPPMKSFLGMPIMMRGKIFGSIYLTEKLSGPEFTDEDEVILRALATSAGVAVENARLFEESRTRERWLTAVATITSRLMVGGSLDETLHMLAAEVRELSSGDEVFIVVTLGEGAVVGADSAMRPLRSTVRSATQAEPFAEVLRSRTPALLTGIDGLAPFSAAAGRAAVLPLSTASGVGGVLVVTARGTTAWDPDEVARLESVADLAAVAVEFSDQQSKQRLLSVLADRDRIARDLHDNVIQRLFATGMSLQSTHAVGDVPDGVRSIVATAVEQLDRTVREIRTTIFDLQATGVASATSLRRRLLDVIGDLTSHSPVAPNVQFTGAIDTLVPSRIHPHAEAVLREALSNALRHARATTIDISVAAGDDLTVTVADDGIGIADGARRSGLDNLDRRAEHCGGTCTVDSADGGTVVTWRVPLV</sequence>
<dbReference type="GO" id="GO:0070483">
    <property type="term" value="P:detection of hypoxia"/>
    <property type="evidence" value="ECO:0007669"/>
    <property type="project" value="UniProtKB-ARBA"/>
</dbReference>
<dbReference type="Proteomes" id="UP000002212">
    <property type="component" value="Chromosome"/>
</dbReference>
<dbReference type="HOGENOM" id="CLU_034370_1_0_11"/>
<dbReference type="GO" id="GO:0019826">
    <property type="term" value="F:oxygen sensor activity"/>
    <property type="evidence" value="ECO:0007669"/>
    <property type="project" value="UniProtKB-ARBA"/>
</dbReference>
<dbReference type="Pfam" id="PF13185">
    <property type="entry name" value="GAF_2"/>
    <property type="match status" value="1"/>
</dbReference>
<evidence type="ECO:0000259" key="12">
    <source>
        <dbReference type="SMART" id="SM00387"/>
    </source>
</evidence>
<dbReference type="EMBL" id="AP011115">
    <property type="protein sequence ID" value="BAH50215.1"/>
    <property type="molecule type" value="Genomic_DNA"/>
</dbReference>
<dbReference type="AlphaFoldDB" id="C1B0L5"/>
<dbReference type="Pfam" id="PF02518">
    <property type="entry name" value="HATPase_c"/>
    <property type="match status" value="1"/>
</dbReference>
<keyword evidence="5 13" id="KW-0808">Transferase</keyword>
<dbReference type="CDD" id="cd16917">
    <property type="entry name" value="HATPase_UhpB-NarQ-NarX-like"/>
    <property type="match status" value="1"/>
</dbReference>
<dbReference type="InterPro" id="IPR003594">
    <property type="entry name" value="HATPase_dom"/>
</dbReference>
<dbReference type="PANTHER" id="PTHR24421:SF56">
    <property type="entry name" value="OXYGEN SENSOR HISTIDINE KINASE RESPONSE REGULATOR DOST"/>
    <property type="match status" value="1"/>
</dbReference>
<dbReference type="Gene3D" id="1.20.5.1930">
    <property type="match status" value="1"/>
</dbReference>
<evidence type="ECO:0000256" key="7">
    <source>
        <dbReference type="ARBA" id="ARBA00022777"/>
    </source>
</evidence>
<keyword evidence="4" id="KW-0597">Phosphoprotein</keyword>
<dbReference type="GO" id="GO:0020037">
    <property type="term" value="F:heme binding"/>
    <property type="evidence" value="ECO:0007669"/>
    <property type="project" value="UniProtKB-ARBA"/>
</dbReference>
<protein>
    <submittedName>
        <fullName evidence="13">Two-component histidine kinase</fullName>
        <ecNumber evidence="13">2.7.13.-</ecNumber>
    </submittedName>
</protein>
<dbReference type="InterPro" id="IPR003018">
    <property type="entry name" value="GAF"/>
</dbReference>
<dbReference type="Pfam" id="PF01590">
    <property type="entry name" value="GAF"/>
    <property type="match status" value="1"/>
</dbReference>
<keyword evidence="6" id="KW-0479">Metal-binding</keyword>
<dbReference type="SMART" id="SM00387">
    <property type="entry name" value="HATPase_c"/>
    <property type="match status" value="1"/>
</dbReference>
<dbReference type="EC" id="2.7.13.-" evidence="13"/>
<gene>
    <name evidence="13" type="ordered locus">ROP_19680</name>
</gene>
<evidence type="ECO:0000256" key="5">
    <source>
        <dbReference type="ARBA" id="ARBA00022679"/>
    </source>
</evidence>
<evidence type="ECO:0000256" key="10">
    <source>
        <dbReference type="ARBA" id="ARBA00023012"/>
    </source>
</evidence>
<organism evidence="13 14">
    <name type="scientific">Rhodococcus opacus (strain B4)</name>
    <dbReference type="NCBI Taxonomy" id="632772"/>
    <lineage>
        <taxon>Bacteria</taxon>
        <taxon>Bacillati</taxon>
        <taxon>Actinomycetota</taxon>
        <taxon>Actinomycetes</taxon>
        <taxon>Mycobacteriales</taxon>
        <taxon>Nocardiaceae</taxon>
        <taxon>Rhodococcus</taxon>
    </lineage>
</organism>
<dbReference type="SMART" id="SM00065">
    <property type="entry name" value="GAF"/>
    <property type="match status" value="2"/>
</dbReference>
<dbReference type="PANTHER" id="PTHR24421">
    <property type="entry name" value="NITRATE/NITRITE SENSOR PROTEIN NARX-RELATED"/>
    <property type="match status" value="1"/>
</dbReference>
<evidence type="ECO:0000256" key="8">
    <source>
        <dbReference type="ARBA" id="ARBA00022842"/>
    </source>
</evidence>
<dbReference type="Gene3D" id="3.30.450.40">
    <property type="match status" value="2"/>
</dbReference>
<keyword evidence="3" id="KW-0963">Cytoplasm</keyword>
<dbReference type="GO" id="GO:0005524">
    <property type="term" value="F:ATP binding"/>
    <property type="evidence" value="ECO:0007669"/>
    <property type="project" value="UniProtKB-ARBA"/>
</dbReference>
<keyword evidence="7 13" id="KW-0418">Kinase</keyword>
<keyword evidence="10" id="KW-0902">Two-component regulatory system</keyword>
<dbReference type="InterPro" id="IPR036890">
    <property type="entry name" value="HATPase_C_sf"/>
</dbReference>
<dbReference type="STRING" id="632772.ROP_19680"/>
<evidence type="ECO:0000259" key="11">
    <source>
        <dbReference type="SMART" id="SM00065"/>
    </source>
</evidence>
<dbReference type="GO" id="GO:0019825">
    <property type="term" value="F:oxygen binding"/>
    <property type="evidence" value="ECO:0007669"/>
    <property type="project" value="UniProtKB-ARBA"/>
</dbReference>
<dbReference type="GO" id="GO:0000287">
    <property type="term" value="F:magnesium ion binding"/>
    <property type="evidence" value="ECO:0007669"/>
    <property type="project" value="UniProtKB-ARBA"/>
</dbReference>
<dbReference type="PATRIC" id="fig|632772.20.peg.2061"/>